<evidence type="ECO:0000256" key="2">
    <source>
        <dbReference type="ARBA" id="ARBA00022737"/>
    </source>
</evidence>
<dbReference type="OrthoDB" id="61110at2759"/>
<keyword evidence="1" id="KW-0344">Guanine-nucleotide releasing factor</keyword>
<dbReference type="Proteomes" id="UP000800094">
    <property type="component" value="Unassembled WGS sequence"/>
</dbReference>
<feature type="compositionally biased region" description="Basic and acidic residues" evidence="4">
    <location>
        <begin position="57"/>
        <end position="68"/>
    </location>
</feature>
<dbReference type="InterPro" id="IPR000408">
    <property type="entry name" value="Reg_chr_condens"/>
</dbReference>
<feature type="repeat" description="RCC1" evidence="3">
    <location>
        <begin position="400"/>
        <end position="463"/>
    </location>
</feature>
<dbReference type="PROSITE" id="PS50012">
    <property type="entry name" value="RCC1_3"/>
    <property type="match status" value="7"/>
</dbReference>
<reference evidence="6" key="1">
    <citation type="journal article" date="2020" name="Stud. Mycol.">
        <title>101 Dothideomycetes genomes: a test case for predicting lifestyles and emergence of pathogens.</title>
        <authorList>
            <person name="Haridas S."/>
            <person name="Albert R."/>
            <person name="Binder M."/>
            <person name="Bloem J."/>
            <person name="Labutti K."/>
            <person name="Salamov A."/>
            <person name="Andreopoulos B."/>
            <person name="Baker S."/>
            <person name="Barry K."/>
            <person name="Bills G."/>
            <person name="Bluhm B."/>
            <person name="Cannon C."/>
            <person name="Castanera R."/>
            <person name="Culley D."/>
            <person name="Daum C."/>
            <person name="Ezra D."/>
            <person name="Gonzalez J."/>
            <person name="Henrissat B."/>
            <person name="Kuo A."/>
            <person name="Liang C."/>
            <person name="Lipzen A."/>
            <person name="Lutzoni F."/>
            <person name="Magnuson J."/>
            <person name="Mondo S."/>
            <person name="Nolan M."/>
            <person name="Ohm R."/>
            <person name="Pangilinan J."/>
            <person name="Park H.-J."/>
            <person name="Ramirez L."/>
            <person name="Alfaro M."/>
            <person name="Sun H."/>
            <person name="Tritt A."/>
            <person name="Yoshinaga Y."/>
            <person name="Zwiers L.-H."/>
            <person name="Turgeon B."/>
            <person name="Goodwin S."/>
            <person name="Spatafora J."/>
            <person name="Crous P."/>
            <person name="Grigoriev I."/>
        </authorList>
    </citation>
    <scope>NUCLEOTIDE SEQUENCE</scope>
    <source>
        <strain evidence="6">CBS 122368</strain>
    </source>
</reference>
<protein>
    <submittedName>
        <fullName evidence="6">Pheromone response pathway component SRM1</fullName>
    </submittedName>
</protein>
<feature type="repeat" description="RCC1" evidence="3">
    <location>
        <begin position="464"/>
        <end position="517"/>
    </location>
</feature>
<name>A0A6A6IMU8_9PLEO</name>
<dbReference type="GO" id="GO:0005085">
    <property type="term" value="F:guanyl-nucleotide exchange factor activity"/>
    <property type="evidence" value="ECO:0007669"/>
    <property type="project" value="TreeGrafter"/>
</dbReference>
<feature type="repeat" description="RCC1" evidence="3">
    <location>
        <begin position="150"/>
        <end position="229"/>
    </location>
</feature>
<dbReference type="RefSeq" id="XP_033686561.1">
    <property type="nucleotide sequence ID" value="XM_033825763.1"/>
</dbReference>
<dbReference type="Gene3D" id="2.130.10.30">
    <property type="entry name" value="Regulator of chromosome condensation 1/beta-lactamase-inhibitor protein II"/>
    <property type="match status" value="1"/>
</dbReference>
<keyword evidence="7" id="KW-1185">Reference proteome</keyword>
<dbReference type="PANTHER" id="PTHR45982:SF1">
    <property type="entry name" value="REGULATOR OF CHROMOSOME CONDENSATION"/>
    <property type="match status" value="1"/>
</dbReference>
<dbReference type="InterPro" id="IPR058923">
    <property type="entry name" value="RCC1-like_dom"/>
</dbReference>
<gene>
    <name evidence="6" type="ORF">BU26DRAFT_482226</name>
</gene>
<dbReference type="AlphaFoldDB" id="A0A6A6IMU8"/>
<feature type="repeat" description="RCC1" evidence="3">
    <location>
        <begin position="288"/>
        <end position="341"/>
    </location>
</feature>
<keyword evidence="2" id="KW-0677">Repeat</keyword>
<feature type="domain" description="RCC1-like" evidence="5">
    <location>
        <begin position="97"/>
        <end position="513"/>
    </location>
</feature>
<feature type="repeat" description="RCC1" evidence="3">
    <location>
        <begin position="95"/>
        <end position="149"/>
    </location>
</feature>
<evidence type="ECO:0000256" key="3">
    <source>
        <dbReference type="PROSITE-ProRule" id="PRU00235"/>
    </source>
</evidence>
<dbReference type="PROSITE" id="PS00626">
    <property type="entry name" value="RCC1_2"/>
    <property type="match status" value="4"/>
</dbReference>
<dbReference type="SUPFAM" id="SSF50985">
    <property type="entry name" value="RCC1/BLIP-II"/>
    <property type="match status" value="1"/>
</dbReference>
<dbReference type="InterPro" id="IPR051553">
    <property type="entry name" value="Ran_GTPase-activating"/>
</dbReference>
<dbReference type="GeneID" id="54579093"/>
<dbReference type="PROSITE" id="PS00625">
    <property type="entry name" value="RCC1_1"/>
    <property type="match status" value="1"/>
</dbReference>
<organism evidence="6 7">
    <name type="scientific">Trematosphaeria pertusa</name>
    <dbReference type="NCBI Taxonomy" id="390896"/>
    <lineage>
        <taxon>Eukaryota</taxon>
        <taxon>Fungi</taxon>
        <taxon>Dikarya</taxon>
        <taxon>Ascomycota</taxon>
        <taxon>Pezizomycotina</taxon>
        <taxon>Dothideomycetes</taxon>
        <taxon>Pleosporomycetidae</taxon>
        <taxon>Pleosporales</taxon>
        <taxon>Massarineae</taxon>
        <taxon>Trematosphaeriaceae</taxon>
        <taxon>Trematosphaeria</taxon>
    </lineage>
</organism>
<evidence type="ECO:0000259" key="5">
    <source>
        <dbReference type="Pfam" id="PF25390"/>
    </source>
</evidence>
<dbReference type="GO" id="GO:0005737">
    <property type="term" value="C:cytoplasm"/>
    <property type="evidence" value="ECO:0007669"/>
    <property type="project" value="TreeGrafter"/>
</dbReference>
<sequence>MGKKAFKQRMPQDQAANSEAKGLAAAVKKTPTKQKATKEKAADVGAPTEAVGRPPKRKQEAVTDDAPKQPKAAGLRKRPKLEKRGIINRAPNQKLNVYVCGDVSAGEIGLGPDVKKVKRPRLNPNLLPDSIGVVQVATGGMHALALTHDNKILSWGVNDLGALGRNTDWEGRLVDIADADADAKSDDSDGGMNPLESTPTAIPEDSFPQNTIFTQVAAGGSASFAVTDGGRVYGWGTFRNNEGKSAFMFDKRGELVEEQRTPVLLPNLKNITQIACGADHALALDKSGRIHSWGNGQQSQLGRRVFERTKTATVVPSGVSIPKRAIAVGCGSYHSFAIDSDGSLWAWGLNSYGEAGIPISQDEEPRQIVHPPQRVESITGKKVKSVQGGAHHSVAVTTDGDCLVWGRTDGGQCGIDVRSLADENVVKDSRGNIRILSIPTAVPGIKATMAAAGSDHTIAITTDGKAYSWGFNATFQLGQGVDDDIEIATLIDNTALRNAKANWAGAGGQYSIITAPAEG</sequence>
<dbReference type="EMBL" id="ML987193">
    <property type="protein sequence ID" value="KAF2251557.1"/>
    <property type="molecule type" value="Genomic_DNA"/>
</dbReference>
<evidence type="ECO:0000313" key="6">
    <source>
        <dbReference type="EMBL" id="KAF2251557.1"/>
    </source>
</evidence>
<dbReference type="InterPro" id="IPR009091">
    <property type="entry name" value="RCC1/BLIP-II"/>
</dbReference>
<evidence type="ECO:0000256" key="4">
    <source>
        <dbReference type="SAM" id="MobiDB-lite"/>
    </source>
</evidence>
<dbReference type="Pfam" id="PF25390">
    <property type="entry name" value="WD40_RLD"/>
    <property type="match status" value="1"/>
</dbReference>
<dbReference type="PRINTS" id="PR00633">
    <property type="entry name" value="RCCNDNSATION"/>
</dbReference>
<feature type="region of interest" description="Disordered" evidence="4">
    <location>
        <begin position="182"/>
        <end position="206"/>
    </location>
</feature>
<accession>A0A6A6IMU8</accession>
<feature type="repeat" description="RCC1" evidence="3">
    <location>
        <begin position="230"/>
        <end position="287"/>
    </location>
</feature>
<evidence type="ECO:0000313" key="7">
    <source>
        <dbReference type="Proteomes" id="UP000800094"/>
    </source>
</evidence>
<dbReference type="PANTHER" id="PTHR45982">
    <property type="entry name" value="REGULATOR OF CHROMOSOME CONDENSATION"/>
    <property type="match status" value="1"/>
</dbReference>
<evidence type="ECO:0000256" key="1">
    <source>
        <dbReference type="ARBA" id="ARBA00022658"/>
    </source>
</evidence>
<proteinExistence type="predicted"/>
<feature type="repeat" description="RCC1" evidence="3">
    <location>
        <begin position="342"/>
        <end position="399"/>
    </location>
</feature>
<feature type="region of interest" description="Disordered" evidence="4">
    <location>
        <begin position="1"/>
        <end position="79"/>
    </location>
</feature>